<organism evidence="1 2">
    <name type="scientific">Pleuronectes platessa</name>
    <name type="common">European plaice</name>
    <dbReference type="NCBI Taxonomy" id="8262"/>
    <lineage>
        <taxon>Eukaryota</taxon>
        <taxon>Metazoa</taxon>
        <taxon>Chordata</taxon>
        <taxon>Craniata</taxon>
        <taxon>Vertebrata</taxon>
        <taxon>Euteleostomi</taxon>
        <taxon>Actinopterygii</taxon>
        <taxon>Neopterygii</taxon>
        <taxon>Teleostei</taxon>
        <taxon>Neoteleostei</taxon>
        <taxon>Acanthomorphata</taxon>
        <taxon>Carangaria</taxon>
        <taxon>Pleuronectiformes</taxon>
        <taxon>Pleuronectoidei</taxon>
        <taxon>Pleuronectidae</taxon>
        <taxon>Pleuronectes</taxon>
    </lineage>
</organism>
<gene>
    <name evidence="1" type="ORF">PLEPLA_LOCUS22906</name>
</gene>
<comment type="caution">
    <text evidence="1">The sequence shown here is derived from an EMBL/GenBank/DDBJ whole genome shotgun (WGS) entry which is preliminary data.</text>
</comment>
<dbReference type="AlphaFoldDB" id="A0A9N7UQJ1"/>
<reference evidence="1" key="1">
    <citation type="submission" date="2020-03" db="EMBL/GenBank/DDBJ databases">
        <authorList>
            <person name="Weist P."/>
        </authorList>
    </citation>
    <scope>NUCLEOTIDE SEQUENCE</scope>
</reference>
<proteinExistence type="predicted"/>
<dbReference type="Proteomes" id="UP001153269">
    <property type="component" value="Unassembled WGS sequence"/>
</dbReference>
<sequence length="126" mass="13279">MRFRIISVRLRAPGSRLQAPGSRFQVPCSRLQAPGSRFQAPGSRLQAPCSRLQAPGSRLRPASASSASASHVLHARWMHGARDPVEDDAHTGSEGLPLRDHLAGSSGAVAGSGVRCTGSNRVCWSA</sequence>
<evidence type="ECO:0000313" key="2">
    <source>
        <dbReference type="Proteomes" id="UP001153269"/>
    </source>
</evidence>
<name>A0A9N7UQJ1_PLEPL</name>
<dbReference type="EMBL" id="CADEAL010001697">
    <property type="protein sequence ID" value="CAB1434797.1"/>
    <property type="molecule type" value="Genomic_DNA"/>
</dbReference>
<keyword evidence="2" id="KW-1185">Reference proteome</keyword>
<accession>A0A9N7UQJ1</accession>
<evidence type="ECO:0000313" key="1">
    <source>
        <dbReference type="EMBL" id="CAB1434797.1"/>
    </source>
</evidence>
<protein>
    <submittedName>
        <fullName evidence="1">Uncharacterized protein</fullName>
    </submittedName>
</protein>